<evidence type="ECO:0000256" key="6">
    <source>
        <dbReference type="SAM" id="Coils"/>
    </source>
</evidence>
<feature type="coiled-coil region" evidence="6">
    <location>
        <begin position="404"/>
        <end position="466"/>
    </location>
</feature>
<dbReference type="GO" id="GO:0006355">
    <property type="term" value="P:regulation of DNA-templated transcription"/>
    <property type="evidence" value="ECO:0007669"/>
    <property type="project" value="InterPro"/>
</dbReference>
<dbReference type="STRING" id="1416779.SAMN05444409_0507"/>
<evidence type="ECO:0000256" key="2">
    <source>
        <dbReference type="ARBA" id="ARBA00022490"/>
    </source>
</evidence>
<dbReference type="GO" id="GO:0003677">
    <property type="term" value="F:DNA binding"/>
    <property type="evidence" value="ECO:0007669"/>
    <property type="project" value="InterPro"/>
</dbReference>
<dbReference type="InterPro" id="IPR019734">
    <property type="entry name" value="TPR_rpt"/>
</dbReference>
<evidence type="ECO:0000256" key="1">
    <source>
        <dbReference type="ARBA" id="ARBA00004496"/>
    </source>
</evidence>
<dbReference type="InterPro" id="IPR016032">
    <property type="entry name" value="Sig_transdc_resp-reg_C-effctor"/>
</dbReference>
<keyword evidence="4" id="KW-0802">TPR repeat</keyword>
<dbReference type="SMART" id="SM00028">
    <property type="entry name" value="TPR"/>
    <property type="match status" value="3"/>
</dbReference>
<evidence type="ECO:0000313" key="8">
    <source>
        <dbReference type="EMBL" id="SIN81029.1"/>
    </source>
</evidence>
<gene>
    <name evidence="8" type="ORF">SAMN05444409_0507</name>
</gene>
<dbReference type="InterPro" id="IPR036388">
    <property type="entry name" value="WH-like_DNA-bd_sf"/>
</dbReference>
<reference evidence="9" key="1">
    <citation type="submission" date="2016-11" db="EMBL/GenBank/DDBJ databases">
        <authorList>
            <person name="Varghese N."/>
            <person name="Submissions S."/>
        </authorList>
    </citation>
    <scope>NUCLEOTIDE SEQUENCE [LARGE SCALE GENOMIC DNA]</scope>
    <source>
        <strain evidence="9">DSM 27623</strain>
    </source>
</reference>
<dbReference type="Gene3D" id="1.10.10.10">
    <property type="entry name" value="Winged helix-like DNA-binding domain superfamily/Winged helix DNA-binding domain"/>
    <property type="match status" value="1"/>
</dbReference>
<sequence>MKQIYIFIILFFFSENIFSQQIVINRNQDSKKKMESVILQNKNFGKDTIALKTFLAPLLKSDRDLKIIYYNLLASGFASASEGLNSKSNQYFSKALELAKAKDNHGLEIWALCNYAFYLYDYKKTSEALQVYLDADNKIRQTDANDIVLPSDCFKKIGFFMGTIGDTSEAIDYLKKAEQFAEPDSKELASIQDNIGFYYLELDQFDSAKNYLSKAGTLSKKINDQIRYAKVLGNLGLLQFKNGNLDKAIQLLNQDLVISKKLHSDYNTNYARILLSKILIAKNQIAEAKKVLTEAGKFAESKVHLKKDVFDIEQLNLKIAQKENDTHQELVSLRKLNILDAELINSDSEKNLERSNILAQKERYASKLSLANAQFEKEQLKNKAIVVVSALLFFIIILLIIFNRKQLKSKKDQYDKTVLKLELEKIKSEQKLSETNKTLSSYSTYLSEKNEQIELLNKELSKIRNSSSSSIEKEKQQLQKLLDSHLMTDENWMNFKNAFQYEYPDYFQTLIRDFPDLTESNLRIITLMKLGLSNQEISSLLGITIEAVKKSKQRLRKRFGEKYEDLFLGN</sequence>
<evidence type="ECO:0000256" key="4">
    <source>
        <dbReference type="ARBA" id="ARBA00022803"/>
    </source>
</evidence>
<evidence type="ECO:0000313" key="9">
    <source>
        <dbReference type="Proteomes" id="UP000185207"/>
    </source>
</evidence>
<dbReference type="InterPro" id="IPR051476">
    <property type="entry name" value="Bac_ResReg_Asp_Phosphatase"/>
</dbReference>
<dbReference type="AlphaFoldDB" id="A0A1N6EDD0"/>
<protein>
    <submittedName>
        <fullName evidence="8">Uncharacterized protein</fullName>
    </submittedName>
</protein>
<keyword evidence="6" id="KW-0175">Coiled coil</keyword>
<evidence type="ECO:0000256" key="5">
    <source>
        <dbReference type="ARBA" id="ARBA00038253"/>
    </source>
</evidence>
<feature type="transmembrane region" description="Helical" evidence="7">
    <location>
        <begin position="384"/>
        <end position="402"/>
    </location>
</feature>
<keyword evidence="3" id="KW-0677">Repeat</keyword>
<keyword evidence="7" id="KW-0812">Transmembrane</keyword>
<organism evidence="8 9">
    <name type="scientific">Epilithonimonas zeae</name>
    <dbReference type="NCBI Taxonomy" id="1416779"/>
    <lineage>
        <taxon>Bacteria</taxon>
        <taxon>Pseudomonadati</taxon>
        <taxon>Bacteroidota</taxon>
        <taxon>Flavobacteriia</taxon>
        <taxon>Flavobacteriales</taxon>
        <taxon>Weeksellaceae</taxon>
        <taxon>Chryseobacterium group</taxon>
        <taxon>Epilithonimonas</taxon>
    </lineage>
</organism>
<name>A0A1N6EDD0_9FLAO</name>
<dbReference type="InterPro" id="IPR011990">
    <property type="entry name" value="TPR-like_helical_dom_sf"/>
</dbReference>
<keyword evidence="7" id="KW-1133">Transmembrane helix</keyword>
<dbReference type="GO" id="GO:0005737">
    <property type="term" value="C:cytoplasm"/>
    <property type="evidence" value="ECO:0007669"/>
    <property type="project" value="UniProtKB-SubCell"/>
</dbReference>
<dbReference type="SUPFAM" id="SSF48452">
    <property type="entry name" value="TPR-like"/>
    <property type="match status" value="2"/>
</dbReference>
<dbReference type="Gene3D" id="1.25.40.10">
    <property type="entry name" value="Tetratricopeptide repeat domain"/>
    <property type="match status" value="1"/>
</dbReference>
<dbReference type="EMBL" id="FSRK01000001">
    <property type="protein sequence ID" value="SIN81029.1"/>
    <property type="molecule type" value="Genomic_DNA"/>
</dbReference>
<accession>A0A1N6EDD0</accession>
<proteinExistence type="inferred from homology"/>
<dbReference type="PANTHER" id="PTHR46630:SF1">
    <property type="entry name" value="TETRATRICOPEPTIDE REPEAT PROTEIN 29"/>
    <property type="match status" value="1"/>
</dbReference>
<evidence type="ECO:0000256" key="3">
    <source>
        <dbReference type="ARBA" id="ARBA00022737"/>
    </source>
</evidence>
<keyword evidence="7" id="KW-0472">Membrane</keyword>
<keyword evidence="9" id="KW-1185">Reference proteome</keyword>
<comment type="subcellular location">
    <subcellularLocation>
        <location evidence="1">Cytoplasm</location>
    </subcellularLocation>
</comment>
<dbReference type="Proteomes" id="UP000185207">
    <property type="component" value="Unassembled WGS sequence"/>
</dbReference>
<comment type="similarity">
    <text evidence="5">Belongs to the Rap family.</text>
</comment>
<dbReference type="PANTHER" id="PTHR46630">
    <property type="entry name" value="TETRATRICOPEPTIDE REPEAT PROTEIN 29"/>
    <property type="match status" value="1"/>
</dbReference>
<dbReference type="SUPFAM" id="SSF46894">
    <property type="entry name" value="C-terminal effector domain of the bipartite response regulators"/>
    <property type="match status" value="1"/>
</dbReference>
<evidence type="ECO:0000256" key="7">
    <source>
        <dbReference type="SAM" id="Phobius"/>
    </source>
</evidence>
<keyword evidence="2" id="KW-0963">Cytoplasm</keyword>